<dbReference type="Gene3D" id="3.20.20.150">
    <property type="entry name" value="Divalent-metal-dependent TIM barrel enzymes"/>
    <property type="match status" value="1"/>
</dbReference>
<name>A0A7V4DEE4_9BACT</name>
<accession>A0A7V4DEE4</accession>
<dbReference type="InterPro" id="IPR050312">
    <property type="entry name" value="IolE/XylAMocC-like"/>
</dbReference>
<sequence>MKLGYFTANRMDKPFEEVLDRAVQLGYEAVEIPAFKGSPHLDVDRVVEDRSYARKIQEAVRSRGLVISALSNHPEGQLVLGPHGVDTDGIYRGTPEEKIRYGMERMVKTAQAAHELEVPVVCGFIGCENFGRFFPWPYAKGWGEMEEKFVERWGKILDKFQEYGVKFAHEPHPNELVYDIYTAERSLELMKDKPAWGFNFDPANLIYLGIDVVNFVQAVGKKIYHVHAKDGEIVEHNVRRDGLIPTGPWSRITRGFRFRIPGWGSVPWKRVITELALVGYDYVLSYEHEDVTMSREDGEIKTVEFLKPLLIKAPYEGRKDILFQ</sequence>
<organism evidence="2">
    <name type="scientific">Candidatus Caldatribacterium californiense</name>
    <dbReference type="NCBI Taxonomy" id="1454726"/>
    <lineage>
        <taxon>Bacteria</taxon>
        <taxon>Pseudomonadati</taxon>
        <taxon>Atribacterota</taxon>
        <taxon>Atribacteria</taxon>
        <taxon>Atribacterales</taxon>
        <taxon>Candidatus Caldatribacteriaceae</taxon>
        <taxon>Candidatus Caldatribacterium</taxon>
    </lineage>
</organism>
<protein>
    <submittedName>
        <fullName evidence="2">Sugar phosphate isomerase/epimerase</fullName>
    </submittedName>
</protein>
<reference evidence="2" key="1">
    <citation type="journal article" date="2020" name="mSystems">
        <title>Genome- and Community-Level Interaction Insights into Carbon Utilization and Element Cycling Functions of Hydrothermarchaeota in Hydrothermal Sediment.</title>
        <authorList>
            <person name="Zhou Z."/>
            <person name="Liu Y."/>
            <person name="Xu W."/>
            <person name="Pan J."/>
            <person name="Luo Z.H."/>
            <person name="Li M."/>
        </authorList>
    </citation>
    <scope>NUCLEOTIDE SEQUENCE [LARGE SCALE GENOMIC DNA]</scope>
    <source>
        <strain evidence="2">SpSt-747</strain>
    </source>
</reference>
<feature type="domain" description="Xylose isomerase-like TIM barrel" evidence="1">
    <location>
        <begin position="19"/>
        <end position="308"/>
    </location>
</feature>
<dbReference type="PANTHER" id="PTHR12110">
    <property type="entry name" value="HYDROXYPYRUVATE ISOMERASE"/>
    <property type="match status" value="1"/>
</dbReference>
<keyword evidence="2" id="KW-0413">Isomerase</keyword>
<comment type="caution">
    <text evidence="2">The sequence shown here is derived from an EMBL/GenBank/DDBJ whole genome shotgun (WGS) entry which is preliminary data.</text>
</comment>
<dbReference type="SUPFAM" id="SSF51658">
    <property type="entry name" value="Xylose isomerase-like"/>
    <property type="match status" value="1"/>
</dbReference>
<proteinExistence type="predicted"/>
<dbReference type="GO" id="GO:0016853">
    <property type="term" value="F:isomerase activity"/>
    <property type="evidence" value="ECO:0007669"/>
    <property type="project" value="UniProtKB-KW"/>
</dbReference>
<dbReference type="Pfam" id="PF01261">
    <property type="entry name" value="AP_endonuc_2"/>
    <property type="match status" value="1"/>
</dbReference>
<evidence type="ECO:0000313" key="2">
    <source>
        <dbReference type="EMBL" id="HGI30627.1"/>
    </source>
</evidence>
<gene>
    <name evidence="2" type="ORF">ENV30_04880</name>
</gene>
<dbReference type="InterPro" id="IPR013022">
    <property type="entry name" value="Xyl_isomerase-like_TIM-brl"/>
</dbReference>
<dbReference type="PANTHER" id="PTHR12110:SF21">
    <property type="entry name" value="XYLOSE ISOMERASE-LIKE TIM BARREL DOMAIN-CONTAINING PROTEIN"/>
    <property type="match status" value="1"/>
</dbReference>
<dbReference type="EMBL" id="DTFV01000067">
    <property type="protein sequence ID" value="HGI30627.1"/>
    <property type="molecule type" value="Genomic_DNA"/>
</dbReference>
<dbReference type="InterPro" id="IPR036237">
    <property type="entry name" value="Xyl_isomerase-like_sf"/>
</dbReference>
<dbReference type="AlphaFoldDB" id="A0A7V4DEE4"/>
<evidence type="ECO:0000259" key="1">
    <source>
        <dbReference type="Pfam" id="PF01261"/>
    </source>
</evidence>